<keyword evidence="2" id="KW-1133">Transmembrane helix</keyword>
<dbReference type="InterPro" id="IPR039373">
    <property type="entry name" value="Peptidase_M28B"/>
</dbReference>
<dbReference type="SUPFAM" id="SSF47672">
    <property type="entry name" value="Transferrin receptor-like dimerisation domain"/>
    <property type="match status" value="1"/>
</dbReference>
<comment type="similarity">
    <text evidence="1">Belongs to the peptidase M28 family. M28B subfamily.</text>
</comment>
<name>A0A9P6NAV6_9BASI</name>
<accession>A0A9P6NAV6</accession>
<feature type="domain" description="PA" evidence="3">
    <location>
        <begin position="213"/>
        <end position="298"/>
    </location>
</feature>
<keyword evidence="2" id="KW-0812">Transmembrane</keyword>
<dbReference type="Gene3D" id="3.50.30.30">
    <property type="match status" value="1"/>
</dbReference>
<dbReference type="Pfam" id="PF02225">
    <property type="entry name" value="PA"/>
    <property type="match status" value="1"/>
</dbReference>
<dbReference type="Gene3D" id="1.20.930.40">
    <property type="entry name" value="Transferrin receptor-like, dimerisation domain"/>
    <property type="match status" value="1"/>
</dbReference>
<dbReference type="Pfam" id="PF04253">
    <property type="entry name" value="TFR_dimer"/>
    <property type="match status" value="1"/>
</dbReference>
<reference evidence="6" key="1">
    <citation type="submission" date="2013-11" db="EMBL/GenBank/DDBJ databases">
        <title>Genome sequence of the fusiform rust pathogen reveals effectors for host alternation and coevolution with pine.</title>
        <authorList>
            <consortium name="DOE Joint Genome Institute"/>
            <person name="Smith K."/>
            <person name="Pendleton A."/>
            <person name="Kubisiak T."/>
            <person name="Anderson C."/>
            <person name="Salamov A."/>
            <person name="Aerts A."/>
            <person name="Riley R."/>
            <person name="Clum A."/>
            <person name="Lindquist E."/>
            <person name="Ence D."/>
            <person name="Campbell M."/>
            <person name="Kronenberg Z."/>
            <person name="Feau N."/>
            <person name="Dhillon B."/>
            <person name="Hamelin R."/>
            <person name="Burleigh J."/>
            <person name="Smith J."/>
            <person name="Yandell M."/>
            <person name="Nelson C."/>
            <person name="Grigoriev I."/>
            <person name="Davis J."/>
        </authorList>
    </citation>
    <scope>NUCLEOTIDE SEQUENCE</scope>
    <source>
        <strain evidence="6">G11</strain>
    </source>
</reference>
<evidence type="ECO:0000259" key="4">
    <source>
        <dbReference type="Pfam" id="PF04253"/>
    </source>
</evidence>
<dbReference type="PANTHER" id="PTHR10404:SF46">
    <property type="entry name" value="VACUOLAR PROTEIN SORTING-ASSOCIATED PROTEIN 70"/>
    <property type="match status" value="1"/>
</dbReference>
<sequence length="718" mass="80634">MTKIEKQTTEYYDDKLKSHHKTFSKSIIIRFILIITSLILTYLLTLYLSNLIQFINQFHIFNNNSSKIDQMFLNSFSSKSIQSTIKKYTSTAHSSGTKEDEQTSIITQYSWQNLLHLKPSKKNTSKVFDAGTKASKKMLYSTNSNEPRVWTDKYYPLMTFPGNGSSITLQNSNTNEIIYKAKLLENPYTKDPTSINGSINSPAFHGYSKSGKVQGELIYANYGTIEDFEKLKSLGISVEDKIVIMRYGKNFRGLKVILAERFKAKGVLIYTDPKDDGEYNNQSKTYPNGPGRELSSIQRGSVENLSLYPGDPLTPFKPAYKSSDRIENPLSIPKIPSIPISWNDAKPLLNSLKGFGIEFDNGYFTGPSNLTKVEIVNDVTHNVTAIWNTYALIPGKIKDEVVIIGNHRDAWIFGAADPNSGTGVITEVLKSFGKLLKKGWRPRRTILFTSWDGEELGLVGSTEFVEDHQKWIKENVVVYLNIDVAVAGSNLEIGASPSLIPILLETSKQIQDPDNPSITLYDRLISQQLVDKKNSIIGPLGSGSDYTPFLQHLGIASSDMGFAAKLNDPVYHYHSIYDSTYWMETYGDPGYARHLSIARLLGLVTLRFTESKILPIDLLSYSEALKTYLKDLPKLTGLDIIKLKKTIEKLSKSILNLPNSINSYKIKKHNNLLKKFEQGFIDKDGLKGRPWYRNLIIAPGTNLGYGATPLPGLNEVKF</sequence>
<evidence type="ECO:0000256" key="1">
    <source>
        <dbReference type="ARBA" id="ARBA00005634"/>
    </source>
</evidence>
<evidence type="ECO:0000256" key="2">
    <source>
        <dbReference type="SAM" id="Phobius"/>
    </source>
</evidence>
<dbReference type="AlphaFoldDB" id="A0A9P6NAV6"/>
<protein>
    <submittedName>
        <fullName evidence="6">Uncharacterized protein</fullName>
    </submittedName>
</protein>
<evidence type="ECO:0000259" key="3">
    <source>
        <dbReference type="Pfam" id="PF02225"/>
    </source>
</evidence>
<dbReference type="PANTHER" id="PTHR10404">
    <property type="entry name" value="N-ACETYLATED-ALPHA-LINKED ACIDIC DIPEPTIDASE"/>
    <property type="match status" value="1"/>
</dbReference>
<feature type="domain" description="Peptidase M28" evidence="5">
    <location>
        <begin position="388"/>
        <end position="578"/>
    </location>
</feature>
<dbReference type="InterPro" id="IPR007484">
    <property type="entry name" value="Peptidase_M28"/>
</dbReference>
<comment type="caution">
    <text evidence="6">The sequence shown here is derived from an EMBL/GenBank/DDBJ whole genome shotgun (WGS) entry which is preliminary data.</text>
</comment>
<dbReference type="InterPro" id="IPR007365">
    <property type="entry name" value="TFR-like_dimer_dom"/>
</dbReference>
<evidence type="ECO:0000313" key="6">
    <source>
        <dbReference type="EMBL" id="KAG0143175.1"/>
    </source>
</evidence>
<organism evidence="6 7">
    <name type="scientific">Cronartium quercuum f. sp. fusiforme G11</name>
    <dbReference type="NCBI Taxonomy" id="708437"/>
    <lineage>
        <taxon>Eukaryota</taxon>
        <taxon>Fungi</taxon>
        <taxon>Dikarya</taxon>
        <taxon>Basidiomycota</taxon>
        <taxon>Pucciniomycotina</taxon>
        <taxon>Pucciniomycetes</taxon>
        <taxon>Pucciniales</taxon>
        <taxon>Coleosporiaceae</taxon>
        <taxon>Cronartium</taxon>
    </lineage>
</organism>
<dbReference type="OrthoDB" id="5841748at2759"/>
<gene>
    <name evidence="6" type="ORF">CROQUDRAFT_49180</name>
</gene>
<keyword evidence="7" id="KW-1185">Reference proteome</keyword>
<proteinExistence type="inferred from homology"/>
<dbReference type="Gene3D" id="3.40.630.10">
    <property type="entry name" value="Zn peptidases"/>
    <property type="match status" value="1"/>
</dbReference>
<feature type="domain" description="Transferrin receptor-like dimerisation" evidence="4">
    <location>
        <begin position="643"/>
        <end position="715"/>
    </location>
</feature>
<dbReference type="InterPro" id="IPR046450">
    <property type="entry name" value="PA_dom_sf"/>
</dbReference>
<keyword evidence="2" id="KW-0472">Membrane</keyword>
<dbReference type="SUPFAM" id="SSF52025">
    <property type="entry name" value="PA domain"/>
    <property type="match status" value="1"/>
</dbReference>
<dbReference type="InterPro" id="IPR036757">
    <property type="entry name" value="TFR-like_dimer_dom_sf"/>
</dbReference>
<feature type="transmembrane region" description="Helical" evidence="2">
    <location>
        <begin position="27"/>
        <end position="48"/>
    </location>
</feature>
<dbReference type="CDD" id="cd02121">
    <property type="entry name" value="PA_GCPII_like"/>
    <property type="match status" value="1"/>
</dbReference>
<dbReference type="FunFam" id="3.40.630.10:FF:000101">
    <property type="entry name" value="N-acetylated alpha-linked acidic dipeptidase like 1"/>
    <property type="match status" value="1"/>
</dbReference>
<dbReference type="InterPro" id="IPR003137">
    <property type="entry name" value="PA_domain"/>
</dbReference>
<dbReference type="SUPFAM" id="SSF53187">
    <property type="entry name" value="Zn-dependent exopeptidases"/>
    <property type="match status" value="1"/>
</dbReference>
<evidence type="ECO:0000259" key="5">
    <source>
        <dbReference type="Pfam" id="PF04389"/>
    </source>
</evidence>
<dbReference type="GO" id="GO:0004180">
    <property type="term" value="F:carboxypeptidase activity"/>
    <property type="evidence" value="ECO:0007669"/>
    <property type="project" value="TreeGrafter"/>
</dbReference>
<dbReference type="Pfam" id="PF04389">
    <property type="entry name" value="Peptidase_M28"/>
    <property type="match status" value="1"/>
</dbReference>
<evidence type="ECO:0000313" key="7">
    <source>
        <dbReference type="Proteomes" id="UP000886653"/>
    </source>
</evidence>
<dbReference type="EMBL" id="MU167326">
    <property type="protein sequence ID" value="KAG0143175.1"/>
    <property type="molecule type" value="Genomic_DNA"/>
</dbReference>
<dbReference type="CDD" id="cd08022">
    <property type="entry name" value="M28_PSMA_like"/>
    <property type="match status" value="1"/>
</dbReference>
<dbReference type="Proteomes" id="UP000886653">
    <property type="component" value="Unassembled WGS sequence"/>
</dbReference>